<dbReference type="Proteomes" id="UP001058860">
    <property type="component" value="Chromosome"/>
</dbReference>
<keyword evidence="3" id="KW-1185">Reference proteome</keyword>
<reference evidence="3" key="1">
    <citation type="submission" date="2021-11" db="EMBL/GenBank/DDBJ databases">
        <title>Cultivation dependent microbiological survey of springs from the worlds oldest radium mine currently devoted to the extraction of radon-saturated water.</title>
        <authorList>
            <person name="Kapinusova G."/>
            <person name="Smrhova T."/>
            <person name="Strejcek M."/>
            <person name="Suman J."/>
            <person name="Jani K."/>
            <person name="Pajer P."/>
            <person name="Uhlik O."/>
        </authorList>
    </citation>
    <scope>NUCLEOTIDE SEQUENCE [LARGE SCALE GENOMIC DNA]</scope>
    <source>
        <strain evidence="3">J379</strain>
    </source>
</reference>
<feature type="compositionally biased region" description="Basic residues" evidence="1">
    <location>
        <begin position="111"/>
        <end position="120"/>
    </location>
</feature>
<dbReference type="EMBL" id="CP088295">
    <property type="protein sequence ID" value="UUY03744.1"/>
    <property type="molecule type" value="Genomic_DNA"/>
</dbReference>
<evidence type="ECO:0000256" key="1">
    <source>
        <dbReference type="SAM" id="MobiDB-lite"/>
    </source>
</evidence>
<sequence>MPTFHEENLVMWRGYAHLISLMDLLRLRTAGWVAESTDRPDLHLGLVHATQEYATPADAARHLDMQAAIARQKREAERARRGGDVWMHAEPRDRRPADETPGRVTTTRARNASRRSRSRT</sequence>
<protein>
    <submittedName>
        <fullName evidence="2">Uncharacterized protein</fullName>
    </submittedName>
</protein>
<evidence type="ECO:0000313" key="3">
    <source>
        <dbReference type="Proteomes" id="UP001058860"/>
    </source>
</evidence>
<organism evidence="2 3">
    <name type="scientific">Svornostia abyssi</name>
    <dbReference type="NCBI Taxonomy" id="2898438"/>
    <lineage>
        <taxon>Bacteria</taxon>
        <taxon>Bacillati</taxon>
        <taxon>Actinomycetota</taxon>
        <taxon>Thermoleophilia</taxon>
        <taxon>Solirubrobacterales</taxon>
        <taxon>Baekduiaceae</taxon>
        <taxon>Svornostia</taxon>
    </lineage>
</organism>
<name>A0ABY5PGC9_9ACTN</name>
<evidence type="ECO:0000313" key="2">
    <source>
        <dbReference type="EMBL" id="UUY03744.1"/>
    </source>
</evidence>
<feature type="region of interest" description="Disordered" evidence="1">
    <location>
        <begin position="71"/>
        <end position="120"/>
    </location>
</feature>
<feature type="compositionally biased region" description="Basic and acidic residues" evidence="1">
    <location>
        <begin position="72"/>
        <end position="101"/>
    </location>
</feature>
<proteinExistence type="predicted"/>
<gene>
    <name evidence="2" type="ORF">LRS13_24300</name>
</gene>
<accession>A0ABY5PGC9</accession>
<dbReference type="RefSeq" id="WP_353864249.1">
    <property type="nucleotide sequence ID" value="NZ_CP088295.1"/>
</dbReference>